<name>A0A8E2BA15_9HYPH</name>
<dbReference type="InterPro" id="IPR023696">
    <property type="entry name" value="Ureohydrolase_dom_sf"/>
</dbReference>
<dbReference type="CDD" id="cd11589">
    <property type="entry name" value="Agmatinase_like_1"/>
    <property type="match status" value="1"/>
</dbReference>
<organism evidence="4 5">
    <name type="scientific">Aminobacter carboxidus</name>
    <dbReference type="NCBI Taxonomy" id="376165"/>
    <lineage>
        <taxon>Bacteria</taxon>
        <taxon>Pseudomonadati</taxon>
        <taxon>Pseudomonadota</taxon>
        <taxon>Alphaproteobacteria</taxon>
        <taxon>Hyphomicrobiales</taxon>
        <taxon>Phyllobacteriaceae</taxon>
        <taxon>Aminobacter</taxon>
    </lineage>
</organism>
<evidence type="ECO:0000256" key="1">
    <source>
        <dbReference type="ARBA" id="ARBA00022723"/>
    </source>
</evidence>
<accession>A0A8E2BA15</accession>
<sequence>MTVSPSFLGLPDRLADGQTPRAVIFAAGHGTTYPGKDSSGYAMAADAIRAASQEDAALVEHWDFDLGGPLFDGKPACCIDTGNIPATMHDNAGNRALIEARTREILALPAVPILLGGDDSVPIPFLAGFAGHGPVWILQIDAHLDWRDEVLGERYGYSNPMRRASEMAHVAGIVQVGIRGVGSARRSEIEAAQRYGSRFVTAREVHANGVEAALRHIPEAARVVVTLDCDGLDPGIMPGVAARSPGGLTYTQVIDLIAGLGRRARIAGFDLVELYPPADIDGLSALTASRLLVNVIGTIVRQG</sequence>
<comment type="similarity">
    <text evidence="3">Belongs to the arginase family.</text>
</comment>
<proteinExistence type="inferred from homology"/>
<dbReference type="PANTHER" id="PTHR11358">
    <property type="entry name" value="ARGINASE/AGMATINASE"/>
    <property type="match status" value="1"/>
</dbReference>
<comment type="caution">
    <text evidence="4">The sequence shown here is derived from an EMBL/GenBank/DDBJ whole genome shotgun (WGS) entry which is preliminary data.</text>
</comment>
<evidence type="ECO:0000313" key="5">
    <source>
        <dbReference type="Proteomes" id="UP000532373"/>
    </source>
</evidence>
<dbReference type="GO" id="GO:0008783">
    <property type="term" value="F:agmatinase activity"/>
    <property type="evidence" value="ECO:0007669"/>
    <property type="project" value="UniProtKB-EC"/>
</dbReference>
<reference evidence="4 5" key="1">
    <citation type="submission" date="2020-08" db="EMBL/GenBank/DDBJ databases">
        <title>Genomic Encyclopedia of Type Strains, Phase IV (KMG-IV): sequencing the most valuable type-strain genomes for metagenomic binning, comparative biology and taxonomic classification.</title>
        <authorList>
            <person name="Goeker M."/>
        </authorList>
    </citation>
    <scope>NUCLEOTIDE SEQUENCE [LARGE SCALE GENOMIC DNA]</scope>
    <source>
        <strain evidence="4 5">DSM 17454</strain>
    </source>
</reference>
<dbReference type="SUPFAM" id="SSF52768">
    <property type="entry name" value="Arginase/deacetylase"/>
    <property type="match status" value="1"/>
</dbReference>
<dbReference type="EMBL" id="JACHGI010000001">
    <property type="protein sequence ID" value="MBB6464243.1"/>
    <property type="molecule type" value="Genomic_DNA"/>
</dbReference>
<dbReference type="EC" id="3.5.3.11" evidence="4"/>
<dbReference type="GO" id="GO:0046872">
    <property type="term" value="F:metal ion binding"/>
    <property type="evidence" value="ECO:0007669"/>
    <property type="project" value="UniProtKB-KW"/>
</dbReference>
<dbReference type="GO" id="GO:0033389">
    <property type="term" value="P:putrescine biosynthetic process from arginine, via agmatine"/>
    <property type="evidence" value="ECO:0007669"/>
    <property type="project" value="TreeGrafter"/>
</dbReference>
<dbReference type="InterPro" id="IPR006035">
    <property type="entry name" value="Ureohydrolase"/>
</dbReference>
<dbReference type="AlphaFoldDB" id="A0A8E2BA15"/>
<dbReference type="PROSITE" id="PS51409">
    <property type="entry name" value="ARGINASE_2"/>
    <property type="match status" value="1"/>
</dbReference>
<dbReference type="Proteomes" id="UP000532373">
    <property type="component" value="Unassembled WGS sequence"/>
</dbReference>
<gene>
    <name evidence="4" type="ORF">HNQ96_000090</name>
</gene>
<keyword evidence="1" id="KW-0479">Metal-binding</keyword>
<evidence type="ECO:0000256" key="3">
    <source>
        <dbReference type="PROSITE-ProRule" id="PRU00742"/>
    </source>
</evidence>
<dbReference type="PIRSF" id="PIRSF036979">
    <property type="entry name" value="Arginase"/>
    <property type="match status" value="1"/>
</dbReference>
<dbReference type="Gene3D" id="3.40.800.10">
    <property type="entry name" value="Ureohydrolase domain"/>
    <property type="match status" value="1"/>
</dbReference>
<keyword evidence="2 4" id="KW-0378">Hydrolase</keyword>
<evidence type="ECO:0000313" key="4">
    <source>
        <dbReference type="EMBL" id="MBB6464243.1"/>
    </source>
</evidence>
<dbReference type="Pfam" id="PF00491">
    <property type="entry name" value="Arginase"/>
    <property type="match status" value="1"/>
</dbReference>
<dbReference type="RefSeq" id="WP_184766859.1">
    <property type="nucleotide sequence ID" value="NZ_JACHGI010000001.1"/>
</dbReference>
<dbReference type="PANTHER" id="PTHR11358:SF26">
    <property type="entry name" value="GUANIDINO ACID HYDROLASE, MITOCHONDRIAL"/>
    <property type="match status" value="1"/>
</dbReference>
<protein>
    <submittedName>
        <fullName evidence="4">Agmatinase</fullName>
        <ecNumber evidence="4">3.5.3.11</ecNumber>
    </submittedName>
</protein>
<evidence type="ECO:0000256" key="2">
    <source>
        <dbReference type="ARBA" id="ARBA00022801"/>
    </source>
</evidence>